<name>A0A0H4TMY5_9EURY</name>
<dbReference type="GO" id="GO:0006412">
    <property type="term" value="P:translation"/>
    <property type="evidence" value="ECO:0007669"/>
    <property type="project" value="UniProtKB-UniRule"/>
</dbReference>
<dbReference type="InterPro" id="IPR001854">
    <property type="entry name" value="Ribosomal_uL29"/>
</dbReference>
<dbReference type="GO" id="GO:1990904">
    <property type="term" value="C:ribonucleoprotein complex"/>
    <property type="evidence" value="ECO:0007669"/>
    <property type="project" value="UniProtKB-KW"/>
</dbReference>
<feature type="region of interest" description="Disordered" evidence="5">
    <location>
        <begin position="51"/>
        <end position="75"/>
    </location>
</feature>
<protein>
    <recommendedName>
        <fullName evidence="4">Large ribosomal subunit protein uL29</fullName>
    </recommendedName>
</protein>
<dbReference type="InterPro" id="IPR036049">
    <property type="entry name" value="Ribosomal_uL29_sf"/>
</dbReference>
<evidence type="ECO:0000256" key="4">
    <source>
        <dbReference type="HAMAP-Rule" id="MF_00374"/>
    </source>
</evidence>
<sequence>MDADARVKKLAELRDELMHERGVAAMGGAPPNPGKIRALRKNIARILTIQREEEGPVRAPPARAASAEPAGKEDL</sequence>
<dbReference type="HAMAP" id="MF_00374">
    <property type="entry name" value="Ribosomal_uL29"/>
    <property type="match status" value="1"/>
</dbReference>
<evidence type="ECO:0000313" key="6">
    <source>
        <dbReference type="EMBL" id="AKQ01964.1"/>
    </source>
</evidence>
<evidence type="ECO:0000256" key="1">
    <source>
        <dbReference type="ARBA" id="ARBA00009254"/>
    </source>
</evidence>
<gene>
    <name evidence="4" type="primary">rpl29</name>
</gene>
<reference evidence="6" key="1">
    <citation type="journal article" date="2015" name="ISME J.">
        <title>Aquifer environment selects for microbial species cohorts in sediment and groundwater.</title>
        <authorList>
            <person name="Hug L.A."/>
            <person name="Thomas B.C."/>
            <person name="Brown C.T."/>
            <person name="Frischkorn K.R."/>
            <person name="Williams K.H."/>
            <person name="Tringe S.G."/>
            <person name="Banfield J.F."/>
        </authorList>
    </citation>
    <scope>NUCLEOTIDE SEQUENCE</scope>
</reference>
<dbReference type="AlphaFoldDB" id="A0A0H4TMY5"/>
<accession>A0A0H4TMY5</accession>
<organism evidence="6">
    <name type="scientific">uncultured euryarchaeote Rifle_16ft_4_minimus_309</name>
    <dbReference type="NCBI Taxonomy" id="1665192"/>
    <lineage>
        <taxon>Archaea</taxon>
        <taxon>Methanobacteriati</taxon>
        <taxon>Methanobacteriota</taxon>
        <taxon>environmental samples</taxon>
    </lineage>
</organism>
<keyword evidence="3 4" id="KW-0687">Ribonucleoprotein</keyword>
<dbReference type="PROSITE" id="PS00579">
    <property type="entry name" value="RIBOSOMAL_L29"/>
    <property type="match status" value="1"/>
</dbReference>
<feature type="compositionally biased region" description="Low complexity" evidence="5">
    <location>
        <begin position="60"/>
        <end position="69"/>
    </location>
</feature>
<comment type="similarity">
    <text evidence="1 4">Belongs to the universal ribosomal protein uL29 family.</text>
</comment>
<keyword evidence="2 4" id="KW-0689">Ribosomal protein</keyword>
<dbReference type="GO" id="GO:0003735">
    <property type="term" value="F:structural constituent of ribosome"/>
    <property type="evidence" value="ECO:0007669"/>
    <property type="project" value="InterPro"/>
</dbReference>
<dbReference type="InterPro" id="IPR018254">
    <property type="entry name" value="Ribosomal_uL29_CS"/>
</dbReference>
<dbReference type="Gene3D" id="1.10.287.310">
    <property type="match status" value="1"/>
</dbReference>
<proteinExistence type="inferred from homology"/>
<dbReference type="SUPFAM" id="SSF46561">
    <property type="entry name" value="Ribosomal protein L29 (L29p)"/>
    <property type="match status" value="1"/>
</dbReference>
<dbReference type="NCBIfam" id="TIGR00012">
    <property type="entry name" value="L29"/>
    <property type="match status" value="1"/>
</dbReference>
<evidence type="ECO:0000256" key="5">
    <source>
        <dbReference type="SAM" id="MobiDB-lite"/>
    </source>
</evidence>
<evidence type="ECO:0000256" key="3">
    <source>
        <dbReference type="ARBA" id="ARBA00023274"/>
    </source>
</evidence>
<dbReference type="EMBL" id="KT006986">
    <property type="protein sequence ID" value="AKQ01964.1"/>
    <property type="molecule type" value="Genomic_DNA"/>
</dbReference>
<dbReference type="CDD" id="cd00427">
    <property type="entry name" value="Ribosomal_L29_HIP"/>
    <property type="match status" value="1"/>
</dbReference>
<evidence type="ECO:0000256" key="2">
    <source>
        <dbReference type="ARBA" id="ARBA00022980"/>
    </source>
</evidence>
<dbReference type="Pfam" id="PF00831">
    <property type="entry name" value="Ribosomal_L29"/>
    <property type="match status" value="1"/>
</dbReference>
<dbReference type="GO" id="GO:0005840">
    <property type="term" value="C:ribosome"/>
    <property type="evidence" value="ECO:0007669"/>
    <property type="project" value="UniProtKB-KW"/>
</dbReference>